<dbReference type="PANTHER" id="PTHR30195">
    <property type="entry name" value="TYPE I SITE-SPECIFIC DEOXYRIBONUCLEASE PROTEIN SUBUNIT M AND R"/>
    <property type="match status" value="1"/>
</dbReference>
<dbReference type="KEGG" id="lum:CNR27_00280"/>
<sequence length="144" mass="15855">MLVEGVNDIYSTLGLDKPHISLLDEDFLAQIRGMPTQNLAAELLERLLADQIRQRGQKSALQGKEFAERLEEAVNRYRNRRLTTVEVIEELIRLAKELNEARPPDGITGRSSSIPGAGGERICRTRARPPNAGGAGPRADQQAA</sequence>
<keyword evidence="5" id="KW-1185">Reference proteome</keyword>
<evidence type="ECO:0000259" key="3">
    <source>
        <dbReference type="Pfam" id="PF11867"/>
    </source>
</evidence>
<organism evidence="4 5">
    <name type="scientific">Luteimonas chenhongjianii</name>
    <dbReference type="NCBI Taxonomy" id="2006110"/>
    <lineage>
        <taxon>Bacteria</taxon>
        <taxon>Pseudomonadati</taxon>
        <taxon>Pseudomonadota</taxon>
        <taxon>Gammaproteobacteria</taxon>
        <taxon>Lysobacterales</taxon>
        <taxon>Lysobacteraceae</taxon>
        <taxon>Luteimonas</taxon>
    </lineage>
</organism>
<protein>
    <recommendedName>
        <fullName evidence="3">Type I restriction enzyme HindI endonuclease subunit-like C-terminal domain-containing protein</fullName>
    </recommendedName>
</protein>
<dbReference type="AlphaFoldDB" id="A0A290XAX5"/>
<name>A0A290XAX5_9GAMM</name>
<proteinExistence type="predicted"/>
<dbReference type="EMBL" id="CP023406">
    <property type="protein sequence ID" value="ATD66086.1"/>
    <property type="molecule type" value="Genomic_DNA"/>
</dbReference>
<gene>
    <name evidence="4" type="ORF">CNR27_00280</name>
</gene>
<dbReference type="Proteomes" id="UP000218968">
    <property type="component" value="Chromosome"/>
</dbReference>
<evidence type="ECO:0000256" key="1">
    <source>
        <dbReference type="ARBA" id="ARBA00022747"/>
    </source>
</evidence>
<evidence type="ECO:0000256" key="2">
    <source>
        <dbReference type="SAM" id="MobiDB-lite"/>
    </source>
</evidence>
<evidence type="ECO:0000313" key="4">
    <source>
        <dbReference type="EMBL" id="ATD66086.1"/>
    </source>
</evidence>
<dbReference type="InterPro" id="IPR051268">
    <property type="entry name" value="Type-I_R_enzyme_R_subunit"/>
</dbReference>
<keyword evidence="1" id="KW-0680">Restriction system</keyword>
<reference evidence="5" key="1">
    <citation type="submission" date="2017-09" db="EMBL/GenBank/DDBJ databases">
        <title>Luteimonas liuhanmingii sp.nov., isolated from the intestinal contents of Tibetan Plateau Pika in Yushu, Qinghai Province, China.</title>
        <authorList>
            <person name="Gui Z."/>
        </authorList>
    </citation>
    <scope>NUCLEOTIDE SEQUENCE [LARGE SCALE GENOMIC DNA]</scope>
    <source>
        <strain evidence="5">100111</strain>
    </source>
</reference>
<accession>A0A290XAX5</accession>
<feature type="region of interest" description="Disordered" evidence="2">
    <location>
        <begin position="100"/>
        <end position="144"/>
    </location>
</feature>
<dbReference type="GO" id="GO:0009307">
    <property type="term" value="P:DNA restriction-modification system"/>
    <property type="evidence" value="ECO:0007669"/>
    <property type="project" value="UniProtKB-KW"/>
</dbReference>
<dbReference type="PANTHER" id="PTHR30195:SF15">
    <property type="entry name" value="TYPE I RESTRICTION ENZYME HINDI ENDONUCLEASE SUBUNIT"/>
    <property type="match status" value="1"/>
</dbReference>
<dbReference type="Pfam" id="PF11867">
    <property type="entry name" value="T1RH-like_C"/>
    <property type="match status" value="1"/>
</dbReference>
<feature type="domain" description="Type I restriction enzyme HindI endonuclease subunit-like C-terminal" evidence="3">
    <location>
        <begin position="4"/>
        <end position="102"/>
    </location>
</feature>
<evidence type="ECO:0000313" key="5">
    <source>
        <dbReference type="Proteomes" id="UP000218968"/>
    </source>
</evidence>
<dbReference type="InterPro" id="IPR021810">
    <property type="entry name" value="T1RH-like_C"/>
</dbReference>